<proteinExistence type="inferred from homology"/>
<dbReference type="InterPro" id="IPR020904">
    <property type="entry name" value="Sc_DH/Rdtase_CS"/>
</dbReference>
<sequence>MPFNSARVLSSRQIVRPLSGEHSMQNLQGKVAVITGGGSGLGRELALRCAARGMKLVLGDVDEAGMQETLNQIKALDASIESATMRLDVSKLEQVQAFADLAKSRFGGAHLLFNNAGVSVGGPVWMNTQADWEWVVGVNMYGVAWGLKAFTPMMIEQGEGHIVNVASAAGWVNGPSMAVYNATKHSVVAISETLALDLRDAGAKVGVTVLCPAFFPTGIHESARNRPADMGDTLAPSALDKERSAALKAAVEKGRIKAADVAEMTLKAVEDDQFYVFPHRKIKQLIAMRAAAADAEKTVFDSMNP</sequence>
<evidence type="ECO:0000313" key="4">
    <source>
        <dbReference type="EMBL" id="PCC97563.1"/>
    </source>
</evidence>
<evidence type="ECO:0000256" key="2">
    <source>
        <dbReference type="ARBA" id="ARBA00023002"/>
    </source>
</evidence>
<dbReference type="AlphaFoldDB" id="A0AA91Z475"/>
<evidence type="ECO:0000256" key="1">
    <source>
        <dbReference type="ARBA" id="ARBA00006484"/>
    </source>
</evidence>
<dbReference type="NCBIfam" id="NF004843">
    <property type="entry name" value="PRK06194.1"/>
    <property type="match status" value="1"/>
</dbReference>
<dbReference type="InterPro" id="IPR002347">
    <property type="entry name" value="SDR_fam"/>
</dbReference>
<dbReference type="PANTHER" id="PTHR24322:SF736">
    <property type="entry name" value="RETINOL DEHYDROGENASE 10"/>
    <property type="match status" value="1"/>
</dbReference>
<dbReference type="SUPFAM" id="SSF51735">
    <property type="entry name" value="NAD(P)-binding Rossmann-fold domains"/>
    <property type="match status" value="1"/>
</dbReference>
<evidence type="ECO:0000313" key="7">
    <source>
        <dbReference type="Proteomes" id="UP000344571"/>
    </source>
</evidence>
<dbReference type="PRINTS" id="PR00081">
    <property type="entry name" value="GDHRDH"/>
</dbReference>
<dbReference type="GO" id="GO:0016616">
    <property type="term" value="F:oxidoreductase activity, acting on the CH-OH group of donors, NAD or NADP as acceptor"/>
    <property type="evidence" value="ECO:0007669"/>
    <property type="project" value="TreeGrafter"/>
</dbReference>
<reference evidence="5 7" key="2">
    <citation type="submission" date="2018-10" db="EMBL/GenBank/DDBJ databases">
        <title>Complete genome sequence of Pseudomonas pelagia strain Kongs-67.</title>
        <authorList>
            <person name="Sinha R.K."/>
            <person name="Krishnan K."/>
        </authorList>
    </citation>
    <scope>NUCLEOTIDE SEQUENCE [LARGE SCALE GENOMIC DNA]</scope>
    <source>
        <strain evidence="5 7">Kongs-67</strain>
    </source>
</reference>
<dbReference type="Proteomes" id="UP000243750">
    <property type="component" value="Unassembled WGS sequence"/>
</dbReference>
<dbReference type="Pfam" id="PF00106">
    <property type="entry name" value="adh_short"/>
    <property type="match status" value="1"/>
</dbReference>
<protein>
    <submittedName>
        <fullName evidence="5">SDR family NAD(P)-dependent oxidoreductase</fullName>
    </submittedName>
</protein>
<evidence type="ECO:0000313" key="6">
    <source>
        <dbReference type="Proteomes" id="UP000243750"/>
    </source>
</evidence>
<dbReference type="InterPro" id="IPR036291">
    <property type="entry name" value="NAD(P)-bd_dom_sf"/>
</dbReference>
<dbReference type="CDD" id="cd05233">
    <property type="entry name" value="SDR_c"/>
    <property type="match status" value="1"/>
</dbReference>
<evidence type="ECO:0000256" key="3">
    <source>
        <dbReference type="RuleBase" id="RU000363"/>
    </source>
</evidence>
<name>A0AA91Z475_9GAMM</name>
<dbReference type="Gene3D" id="3.40.50.720">
    <property type="entry name" value="NAD(P)-binding Rossmann-like Domain"/>
    <property type="match status" value="1"/>
</dbReference>
<organism evidence="4 6">
    <name type="scientific">Halopseudomonas pelagia</name>
    <dbReference type="NCBI Taxonomy" id="553151"/>
    <lineage>
        <taxon>Bacteria</taxon>
        <taxon>Pseudomonadati</taxon>
        <taxon>Pseudomonadota</taxon>
        <taxon>Gammaproteobacteria</taxon>
        <taxon>Pseudomonadales</taxon>
        <taxon>Pseudomonadaceae</taxon>
        <taxon>Halopseudomonas</taxon>
    </lineage>
</organism>
<dbReference type="Proteomes" id="UP000344571">
    <property type="component" value="Chromosome"/>
</dbReference>
<dbReference type="PANTHER" id="PTHR24322">
    <property type="entry name" value="PKSB"/>
    <property type="match status" value="1"/>
</dbReference>
<gene>
    <name evidence="4" type="ORF">CO192_20085</name>
    <name evidence="5" type="ORF">EAO82_16800</name>
</gene>
<dbReference type="PRINTS" id="PR00080">
    <property type="entry name" value="SDRFAMILY"/>
</dbReference>
<keyword evidence="2" id="KW-0560">Oxidoreductase</keyword>
<reference evidence="4 6" key="1">
    <citation type="submission" date="2017-09" db="EMBL/GenBank/DDBJ databases">
        <title>Bacterial and phytoplankton interrelationship in Kongsfjorden, an Arctic fjord.</title>
        <authorList>
            <person name="Sinha R."/>
            <person name="Krishnan K."/>
        </authorList>
    </citation>
    <scope>NUCLEOTIDE SEQUENCE [LARGE SCALE GENOMIC DNA]</scope>
    <source>
        <strain evidence="4 6">58</strain>
    </source>
</reference>
<accession>A0AA91Z475</accession>
<dbReference type="EMBL" id="NWMT01000248">
    <property type="protein sequence ID" value="PCC97563.1"/>
    <property type="molecule type" value="Genomic_DNA"/>
</dbReference>
<dbReference type="EMBL" id="CP033116">
    <property type="protein sequence ID" value="QFY57878.1"/>
    <property type="molecule type" value="Genomic_DNA"/>
</dbReference>
<dbReference type="PROSITE" id="PS00061">
    <property type="entry name" value="ADH_SHORT"/>
    <property type="match status" value="1"/>
</dbReference>
<keyword evidence="7" id="KW-1185">Reference proteome</keyword>
<comment type="similarity">
    <text evidence="1 3">Belongs to the short-chain dehydrogenases/reductases (SDR) family.</text>
</comment>
<evidence type="ECO:0000313" key="5">
    <source>
        <dbReference type="EMBL" id="QFY57878.1"/>
    </source>
</evidence>